<dbReference type="FunFam" id="3.60.15.10:FF:000125">
    <property type="entry name" value="N-acyl-phosphatidylethanolamine-hydrolyzing phospholipase D"/>
    <property type="match status" value="1"/>
</dbReference>
<dbReference type="KEGG" id="tad:TRIADDRAFT_27102"/>
<name>B3S0U3_TRIAD</name>
<dbReference type="PhylomeDB" id="B3S0U3"/>
<feature type="binding site" evidence="6">
    <location>
        <position position="126"/>
    </location>
    <ligand>
        <name>Zn(2+)</name>
        <dbReference type="ChEBI" id="CHEBI:29105"/>
        <label>2</label>
    </ligand>
</feature>
<keyword evidence="3" id="KW-0442">Lipid degradation</keyword>
<dbReference type="HOGENOM" id="CLU_020884_2_1_1"/>
<evidence type="ECO:0000256" key="6">
    <source>
        <dbReference type="PIRSR" id="PIRSR038896-51"/>
    </source>
</evidence>
<keyword evidence="3" id="KW-1208">Phospholipid metabolism</keyword>
<proteinExistence type="inferred from homology"/>
<accession>B3S0U3</accession>
<dbReference type="GO" id="GO:0070292">
    <property type="term" value="P:N-acylphosphatidylethanolamine metabolic process"/>
    <property type="evidence" value="ECO:0000318"/>
    <property type="project" value="GO_Central"/>
</dbReference>
<dbReference type="GO" id="GO:0043005">
    <property type="term" value="C:neuron projection"/>
    <property type="evidence" value="ECO:0000318"/>
    <property type="project" value="GO_Central"/>
</dbReference>
<feature type="binding site" evidence="6">
    <location>
        <position position="220"/>
    </location>
    <ligand>
        <name>Zn(2+)</name>
        <dbReference type="ChEBI" id="CHEBI:29105"/>
        <label>2</label>
    </ligand>
</feature>
<comment type="similarity">
    <text evidence="1">Belongs to the NAPE-PLD family.</text>
</comment>
<keyword evidence="9" id="KW-1185">Reference proteome</keyword>
<feature type="binding site" evidence="6">
    <location>
        <position position="123"/>
    </location>
    <ligand>
        <name>Zn(2+)</name>
        <dbReference type="ChEBI" id="CHEBI:29105"/>
        <label>1</label>
    </ligand>
</feature>
<evidence type="ECO:0000313" key="9">
    <source>
        <dbReference type="Proteomes" id="UP000009022"/>
    </source>
</evidence>
<dbReference type="InterPro" id="IPR024884">
    <property type="entry name" value="NAPE-PLD"/>
</dbReference>
<comment type="catalytic activity">
    <reaction evidence="4">
        <text>N-(5Z,8Z,11Z,14Z-eicosatetraenoyl)-1,2-di-(9Z-octadecenoyl)-sn-glycero-3-phosphoethanolamine + H2O = N-(5Z,8Z,11Z,14Z-eicosatetraenoyl)-ethanolamine + 1,2-di-(9Z-octadecenoyl)-sn-glycero-3-phosphate + H(+)</text>
        <dbReference type="Rhea" id="RHEA:45528"/>
        <dbReference type="ChEBI" id="CHEBI:2700"/>
        <dbReference type="ChEBI" id="CHEBI:15377"/>
        <dbReference type="ChEBI" id="CHEBI:15378"/>
        <dbReference type="ChEBI" id="CHEBI:74546"/>
        <dbReference type="ChEBI" id="CHEBI:85277"/>
    </reaction>
    <physiologicalReaction direction="left-to-right" evidence="4">
        <dbReference type="Rhea" id="RHEA:45529"/>
    </physiologicalReaction>
</comment>
<evidence type="ECO:0000256" key="5">
    <source>
        <dbReference type="PIRSR" id="PIRSR038896-50"/>
    </source>
</evidence>
<dbReference type="InParanoid" id="B3S0U3"/>
<evidence type="ECO:0000256" key="2">
    <source>
        <dbReference type="ARBA" id="ARBA00012279"/>
    </source>
</evidence>
<comment type="cofactor">
    <cofactor evidence="6">
        <name>Zn(2+)</name>
        <dbReference type="ChEBI" id="CHEBI:29105"/>
    </cofactor>
    <text evidence="6">Binds 2 zinc divalent cations per subunit.</text>
</comment>
<feature type="binding site" evidence="6">
    <location>
        <position position="125"/>
    </location>
    <ligand>
        <name>Zn(2+)</name>
        <dbReference type="ChEBI" id="CHEBI:29105"/>
        <label>2</label>
    </ligand>
</feature>
<evidence type="ECO:0000256" key="4">
    <source>
        <dbReference type="ARBA" id="ARBA00048025"/>
    </source>
</evidence>
<dbReference type="OMA" id="QHWTRRT"/>
<dbReference type="SUPFAM" id="SSF56281">
    <property type="entry name" value="Metallo-hydrolase/oxidoreductase"/>
    <property type="match status" value="1"/>
</dbReference>
<dbReference type="STRING" id="10228.B3S0U3"/>
<dbReference type="GO" id="GO:0043025">
    <property type="term" value="C:neuronal cell body"/>
    <property type="evidence" value="ECO:0000318"/>
    <property type="project" value="GO_Central"/>
</dbReference>
<dbReference type="GO" id="GO:0008270">
    <property type="term" value="F:zinc ion binding"/>
    <property type="evidence" value="ECO:0007669"/>
    <property type="project" value="InterPro"/>
</dbReference>
<evidence type="ECO:0000256" key="3">
    <source>
        <dbReference type="ARBA" id="ARBA00022668"/>
    </source>
</evidence>
<gene>
    <name evidence="8" type="ORF">TRIADDRAFT_27102</name>
</gene>
<dbReference type="GO" id="GO:0070291">
    <property type="term" value="P:N-acylethanolamine metabolic process"/>
    <property type="evidence" value="ECO:0000318"/>
    <property type="project" value="GO_Central"/>
</dbReference>
<dbReference type="OrthoDB" id="332863at2759"/>
<dbReference type="PIRSF" id="PIRSF038896">
    <property type="entry name" value="NAPE-PLD"/>
    <property type="match status" value="1"/>
</dbReference>
<dbReference type="CTD" id="6754445"/>
<organism evidence="8 9">
    <name type="scientific">Trichoplax adhaerens</name>
    <name type="common">Trichoplax reptans</name>
    <dbReference type="NCBI Taxonomy" id="10228"/>
    <lineage>
        <taxon>Eukaryota</taxon>
        <taxon>Metazoa</taxon>
        <taxon>Placozoa</taxon>
        <taxon>Uniplacotomia</taxon>
        <taxon>Trichoplacea</taxon>
        <taxon>Trichoplacidae</taxon>
        <taxon>Trichoplax</taxon>
    </lineage>
</organism>
<reference evidence="8 9" key="1">
    <citation type="journal article" date="2008" name="Nature">
        <title>The Trichoplax genome and the nature of placozoans.</title>
        <authorList>
            <person name="Srivastava M."/>
            <person name="Begovic E."/>
            <person name="Chapman J."/>
            <person name="Putnam N.H."/>
            <person name="Hellsten U."/>
            <person name="Kawashima T."/>
            <person name="Kuo A."/>
            <person name="Mitros T."/>
            <person name="Salamov A."/>
            <person name="Carpenter M.L."/>
            <person name="Signorovitch A.Y."/>
            <person name="Moreno M.A."/>
            <person name="Kamm K."/>
            <person name="Grimwood J."/>
            <person name="Schmutz J."/>
            <person name="Shapiro H."/>
            <person name="Grigoriev I.V."/>
            <person name="Buss L.W."/>
            <person name="Schierwater B."/>
            <person name="Dellaporta S.L."/>
            <person name="Rokhsar D.S."/>
        </authorList>
    </citation>
    <scope>NUCLEOTIDE SEQUENCE [LARGE SCALE GENOMIC DNA]</scope>
    <source>
        <strain evidence="8 9">Grell-BS-1999</strain>
    </source>
</reference>
<dbReference type="FunCoup" id="B3S0U3">
    <property type="interactions" value="558"/>
</dbReference>
<feature type="binding site" evidence="5">
    <location>
        <position position="257"/>
    </location>
    <ligand>
        <name>an N-acyl-1,2-diacyl-sn-glycero-3-phosphoethanolamine</name>
        <dbReference type="ChEBI" id="CHEBI:62537"/>
    </ligand>
</feature>
<feature type="binding site" evidence="6">
    <location>
        <position position="189"/>
    </location>
    <ligand>
        <name>Zn(2+)</name>
        <dbReference type="ChEBI" id="CHEBI:29105"/>
        <label>1</label>
    </ligand>
</feature>
<keyword evidence="6" id="KW-0862">Zinc</keyword>
<feature type="binding site" evidence="6">
    <location>
        <position position="220"/>
    </location>
    <ligand>
        <name>Zn(2+)</name>
        <dbReference type="ChEBI" id="CHEBI:29105"/>
        <label>1</label>
    </ligand>
</feature>
<dbReference type="GO" id="GO:0005737">
    <property type="term" value="C:cytoplasm"/>
    <property type="evidence" value="ECO:0000318"/>
    <property type="project" value="GO_Central"/>
</dbReference>
<feature type="binding site" evidence="6">
    <location>
        <position position="279"/>
    </location>
    <ligand>
        <name>Zn(2+)</name>
        <dbReference type="ChEBI" id="CHEBI:29105"/>
        <label>2</label>
    </ligand>
</feature>
<dbReference type="InterPro" id="IPR036866">
    <property type="entry name" value="RibonucZ/Hydroxyglut_hydro"/>
</dbReference>
<evidence type="ECO:0000256" key="1">
    <source>
        <dbReference type="ARBA" id="ARBA00010127"/>
    </source>
</evidence>
<dbReference type="GO" id="GO:0070290">
    <property type="term" value="F:N-acylphosphatidylethanolamine-specific phospholipase D activity"/>
    <property type="evidence" value="ECO:0000318"/>
    <property type="project" value="GO_Central"/>
</dbReference>
<dbReference type="EMBL" id="DS985246">
    <property type="protein sequence ID" value="EDV23706.1"/>
    <property type="molecule type" value="Genomic_DNA"/>
</dbReference>
<dbReference type="Proteomes" id="UP000009022">
    <property type="component" value="Unassembled WGS sequence"/>
</dbReference>
<protein>
    <recommendedName>
        <fullName evidence="2">N-acetylphosphatidylethanolamine-hydrolyzing phospholipase D</fullName>
        <ecNumber evidence="2">3.1.4.54</ecNumber>
    </recommendedName>
</protein>
<keyword evidence="3" id="KW-0443">Lipid metabolism</keyword>
<dbReference type="InterPro" id="IPR001279">
    <property type="entry name" value="Metallo-B-lactamas"/>
</dbReference>
<evidence type="ECO:0000259" key="7">
    <source>
        <dbReference type="Pfam" id="PF12706"/>
    </source>
</evidence>
<feature type="binding site" evidence="5">
    <location>
        <position position="124"/>
    </location>
    <ligand>
        <name>an N-acyl-1,2-diacyl-sn-glycero-3-phosphoethanolamine</name>
        <dbReference type="ChEBI" id="CHEBI:62537"/>
    </ligand>
</feature>
<dbReference type="eggNOG" id="KOG3798">
    <property type="taxonomic scope" value="Eukaryota"/>
</dbReference>
<keyword evidence="3" id="KW-0595">Phospholipid degradation</keyword>
<dbReference type="Gene3D" id="3.60.15.10">
    <property type="entry name" value="Ribonuclease Z/Hydroxyacylglutathione hydrolase-like"/>
    <property type="match status" value="1"/>
</dbReference>
<sequence>NGRFVDPWQEFRLPSLSDAWQILFNEKDESNIPSKQVVLDSILPIVTPDHNLLASPPVDKITTTWIGHSTLLTQFEDLSILTDPIFSDRCSPSQLFGPKRYRSAPCKINELPPIDAVCISHNHYDHLDYNSVVELNRRFHDQLAWFIPKGLKKWFQECHCNNIIELDWWEECNHPFHKKFKFIFVPSRHWSKRSLFDTCGSLWGGWIVTGSNHNFYFVGDTGYSDIFQLIGHSYGPFDLAAIPIGCYLPRILMKNQHVNTEEAVQIHHDIKSKNSLGIHWGTFQLSYEHYLDPLHELKRLTAQESMSGSDFFVLHHGESKIIS</sequence>
<dbReference type="PANTHER" id="PTHR15032:SF4">
    <property type="entry name" value="N-ACYL-PHOSPHATIDYLETHANOLAMINE-HYDROLYZING PHOSPHOLIPASE D"/>
    <property type="match status" value="1"/>
</dbReference>
<evidence type="ECO:0000313" key="8">
    <source>
        <dbReference type="EMBL" id="EDV23706.1"/>
    </source>
</evidence>
<dbReference type="PANTHER" id="PTHR15032">
    <property type="entry name" value="N-ACYL-PHOSPHATIDYLETHANOLAMINE-HYDROLYZING PHOSPHOLIPASE D"/>
    <property type="match status" value="1"/>
</dbReference>
<dbReference type="Pfam" id="PF12706">
    <property type="entry name" value="Lactamase_B_2"/>
    <property type="match status" value="1"/>
</dbReference>
<keyword evidence="6" id="KW-0479">Metal-binding</keyword>
<dbReference type="EC" id="3.1.4.54" evidence="2"/>
<feature type="binding site" evidence="6">
    <location>
        <position position="121"/>
    </location>
    <ligand>
        <name>Zn(2+)</name>
        <dbReference type="ChEBI" id="CHEBI:29105"/>
        <label>1</label>
    </ligand>
</feature>
<dbReference type="GO" id="GO:0009395">
    <property type="term" value="P:phospholipid catabolic process"/>
    <property type="evidence" value="ECO:0007669"/>
    <property type="project" value="UniProtKB-KW"/>
</dbReference>
<feature type="domain" description="Metallo-beta-lactamase" evidence="7">
    <location>
        <begin position="80"/>
        <end position="280"/>
    </location>
</feature>
<dbReference type="AlphaFoldDB" id="B3S0U3"/>
<dbReference type="RefSeq" id="XP_002113232.1">
    <property type="nucleotide sequence ID" value="XM_002113196.1"/>
</dbReference>
<feature type="non-terminal residue" evidence="8">
    <location>
        <position position="1"/>
    </location>
</feature>
<dbReference type="GeneID" id="6754445"/>